<proteinExistence type="predicted"/>
<evidence type="ECO:0000256" key="1">
    <source>
        <dbReference type="SAM" id="SignalP"/>
    </source>
</evidence>
<dbReference type="InterPro" id="IPR050904">
    <property type="entry name" value="Adhesion/Biosynth-related"/>
</dbReference>
<dbReference type="SUPFAM" id="SSF82153">
    <property type="entry name" value="FAS1 domain"/>
    <property type="match status" value="2"/>
</dbReference>
<feature type="domain" description="FAS1" evidence="2">
    <location>
        <begin position="34"/>
        <end position="166"/>
    </location>
</feature>
<dbReference type="EMBL" id="SDHZ01000001">
    <property type="protein sequence ID" value="RXK86413.1"/>
    <property type="molecule type" value="Genomic_DNA"/>
</dbReference>
<dbReference type="Proteomes" id="UP000290545">
    <property type="component" value="Unassembled WGS sequence"/>
</dbReference>
<dbReference type="PROSITE" id="PS50213">
    <property type="entry name" value="FAS1"/>
    <property type="match status" value="2"/>
</dbReference>
<sequence length="309" mass="32699">MKRVKSIYIHLLSAGLIMLSLNSCSKDDDNTLPINTLETLVAQDSSLSIFNAVLKETGLITFAQGPGPFTFFAPSNTAYKKYGINSVADVKLVNIDTLRVNTTWLIAAGSRTSDALIGSGLTISTQVGSSIFAQAYNNDVYFNGLKAVKKDISASNGTMFVLDSYMAPTVGSTSVTLGRYSGNPFKLFLQAATRASLTSTSTGINKTTTTLFAPTNTAMLAAGYDSVTISKTAVATLANLVKYHTIGAVNFRFALQSAAYKTDQGNAVTLNMSAATPTVTGRTNTAQIISFDQPTNNGVIHAIDKVLIP</sequence>
<evidence type="ECO:0000313" key="4">
    <source>
        <dbReference type="Proteomes" id="UP000290545"/>
    </source>
</evidence>
<dbReference type="Gene3D" id="2.30.180.10">
    <property type="entry name" value="FAS1 domain"/>
    <property type="match status" value="2"/>
</dbReference>
<dbReference type="SMART" id="SM00554">
    <property type="entry name" value="FAS1"/>
    <property type="match status" value="2"/>
</dbReference>
<feature type="chain" id="PRO_5020508854" evidence="1">
    <location>
        <begin position="26"/>
        <end position="309"/>
    </location>
</feature>
<gene>
    <name evidence="3" type="ORF">ESB13_06300</name>
</gene>
<protein>
    <submittedName>
        <fullName evidence="3">Fasciclin domain-containing protein</fullName>
    </submittedName>
</protein>
<keyword evidence="4" id="KW-1185">Reference proteome</keyword>
<dbReference type="AlphaFoldDB" id="A0A4Q1DCQ5"/>
<evidence type="ECO:0000259" key="2">
    <source>
        <dbReference type="PROSITE" id="PS50213"/>
    </source>
</evidence>
<dbReference type="InterPro" id="IPR036378">
    <property type="entry name" value="FAS1_dom_sf"/>
</dbReference>
<dbReference type="PANTHER" id="PTHR10900">
    <property type="entry name" value="PERIOSTIN-RELATED"/>
    <property type="match status" value="1"/>
</dbReference>
<comment type="caution">
    <text evidence="3">The sequence shown here is derived from an EMBL/GenBank/DDBJ whole genome shotgun (WGS) entry which is preliminary data.</text>
</comment>
<reference evidence="3 4" key="1">
    <citation type="submission" date="2019-01" db="EMBL/GenBank/DDBJ databases">
        <title>Filimonas sp. strain TTM-71.</title>
        <authorList>
            <person name="Chen W.-M."/>
        </authorList>
    </citation>
    <scope>NUCLEOTIDE SEQUENCE [LARGE SCALE GENOMIC DNA]</scope>
    <source>
        <strain evidence="3 4">TTM-71</strain>
    </source>
</reference>
<keyword evidence="1" id="KW-0732">Signal</keyword>
<dbReference type="Pfam" id="PF02469">
    <property type="entry name" value="Fasciclin"/>
    <property type="match status" value="2"/>
</dbReference>
<dbReference type="RefSeq" id="WP_129002163.1">
    <property type="nucleotide sequence ID" value="NZ_SDHZ01000001.1"/>
</dbReference>
<organism evidence="3 4">
    <name type="scientific">Filimonas effusa</name>
    <dbReference type="NCBI Taxonomy" id="2508721"/>
    <lineage>
        <taxon>Bacteria</taxon>
        <taxon>Pseudomonadati</taxon>
        <taxon>Bacteroidota</taxon>
        <taxon>Chitinophagia</taxon>
        <taxon>Chitinophagales</taxon>
        <taxon>Chitinophagaceae</taxon>
        <taxon>Filimonas</taxon>
    </lineage>
</organism>
<dbReference type="OrthoDB" id="1144324at2"/>
<evidence type="ECO:0000313" key="3">
    <source>
        <dbReference type="EMBL" id="RXK86413.1"/>
    </source>
</evidence>
<feature type="domain" description="FAS1" evidence="2">
    <location>
        <begin position="172"/>
        <end position="307"/>
    </location>
</feature>
<feature type="signal peptide" evidence="1">
    <location>
        <begin position="1"/>
        <end position="25"/>
    </location>
</feature>
<accession>A0A4Q1DCQ5</accession>
<name>A0A4Q1DCQ5_9BACT</name>
<dbReference type="PANTHER" id="PTHR10900:SF77">
    <property type="entry name" value="FI19380P1"/>
    <property type="match status" value="1"/>
</dbReference>
<dbReference type="InterPro" id="IPR000782">
    <property type="entry name" value="FAS1_domain"/>
</dbReference>